<keyword evidence="7" id="KW-1185">Reference proteome</keyword>
<sequence>MANYMATMLLFITLFASFTILGQSKVDIGVCYGLNGNNLPSPKEVVNLYRTHGIEKMRIYEPFPEVLEALRGSGIRLTLGILNQDIPILASGEEAAHSWFVAHVQPYVKDVNVTYISVGNEVVPGEFSESILPAMQNLQNVLVNNNLGTRVTTVVHAAVLGTSYPPSAGKFSESSSPFMSGIIKFLSSRKTPILVNLYSYFPYASDPTHIELDYAQLSSSKPVTKDGNLSYSNLLDAMLDAFFSAMEKEGVNDVDIVVSETGWPHDGNGNYTTPELAATYNCNFVRRVSNGAGTPKKPHAQIGGYIFAMFDEDLKDAGVEQHWGLFNPSMQPNYGLVF</sequence>
<dbReference type="InterPro" id="IPR044965">
    <property type="entry name" value="Glyco_hydro_17_plant"/>
</dbReference>
<evidence type="ECO:0000256" key="1">
    <source>
        <dbReference type="ARBA" id="ARBA00008773"/>
    </source>
</evidence>
<keyword evidence="5" id="KW-0732">Signal</keyword>
<name>A0AAW1INF0_SAPOF</name>
<dbReference type="PANTHER" id="PTHR32227">
    <property type="entry name" value="GLUCAN ENDO-1,3-BETA-GLUCOSIDASE BG1-RELATED-RELATED"/>
    <property type="match status" value="1"/>
</dbReference>
<keyword evidence="2" id="KW-0378">Hydrolase</keyword>
<dbReference type="Gene3D" id="3.20.20.80">
    <property type="entry name" value="Glycosidases"/>
    <property type="match status" value="1"/>
</dbReference>
<dbReference type="InterPro" id="IPR017853">
    <property type="entry name" value="GH"/>
</dbReference>
<dbReference type="GO" id="GO:0005975">
    <property type="term" value="P:carbohydrate metabolic process"/>
    <property type="evidence" value="ECO:0007669"/>
    <property type="project" value="InterPro"/>
</dbReference>
<comment type="caution">
    <text evidence="6">The sequence shown here is derived from an EMBL/GenBank/DDBJ whole genome shotgun (WGS) entry which is preliminary data.</text>
</comment>
<evidence type="ECO:0000256" key="4">
    <source>
        <dbReference type="RuleBase" id="RU004335"/>
    </source>
</evidence>
<dbReference type="InterPro" id="IPR000490">
    <property type="entry name" value="Glyco_hydro_17"/>
</dbReference>
<dbReference type="FunFam" id="3.20.20.80:FF:000010">
    <property type="entry name" value="glucan endo-1,3-beta-glucosidase, basic"/>
    <property type="match status" value="1"/>
</dbReference>
<feature type="signal peptide" evidence="5">
    <location>
        <begin position="1"/>
        <end position="24"/>
    </location>
</feature>
<dbReference type="AlphaFoldDB" id="A0AAW1INF0"/>
<evidence type="ECO:0000256" key="2">
    <source>
        <dbReference type="ARBA" id="ARBA00022801"/>
    </source>
</evidence>
<reference evidence="6" key="1">
    <citation type="submission" date="2024-03" db="EMBL/GenBank/DDBJ databases">
        <title>WGS assembly of Saponaria officinalis var. Norfolk2.</title>
        <authorList>
            <person name="Jenkins J."/>
            <person name="Shu S."/>
            <person name="Grimwood J."/>
            <person name="Barry K."/>
            <person name="Goodstein D."/>
            <person name="Schmutz J."/>
            <person name="Leebens-Mack J."/>
            <person name="Osbourn A."/>
        </authorList>
    </citation>
    <scope>NUCLEOTIDE SEQUENCE [LARGE SCALE GENOMIC DNA]</scope>
    <source>
        <strain evidence="6">JIC</strain>
    </source>
</reference>
<accession>A0AAW1INF0</accession>
<protein>
    <recommendedName>
        <fullName evidence="8">Glucan endo-1,3-beta-D-glucosidase</fullName>
    </recommendedName>
</protein>
<feature type="chain" id="PRO_5043418753" description="Glucan endo-1,3-beta-D-glucosidase" evidence="5">
    <location>
        <begin position="25"/>
        <end position="338"/>
    </location>
</feature>
<dbReference type="EMBL" id="JBDFQZ010000009">
    <property type="protein sequence ID" value="KAK9690960.1"/>
    <property type="molecule type" value="Genomic_DNA"/>
</dbReference>
<organism evidence="6 7">
    <name type="scientific">Saponaria officinalis</name>
    <name type="common">Common soapwort</name>
    <name type="synonym">Lychnis saponaria</name>
    <dbReference type="NCBI Taxonomy" id="3572"/>
    <lineage>
        <taxon>Eukaryota</taxon>
        <taxon>Viridiplantae</taxon>
        <taxon>Streptophyta</taxon>
        <taxon>Embryophyta</taxon>
        <taxon>Tracheophyta</taxon>
        <taxon>Spermatophyta</taxon>
        <taxon>Magnoliopsida</taxon>
        <taxon>eudicotyledons</taxon>
        <taxon>Gunneridae</taxon>
        <taxon>Pentapetalae</taxon>
        <taxon>Caryophyllales</taxon>
        <taxon>Caryophyllaceae</taxon>
        <taxon>Caryophylleae</taxon>
        <taxon>Saponaria</taxon>
    </lineage>
</organism>
<evidence type="ECO:0000256" key="5">
    <source>
        <dbReference type="SAM" id="SignalP"/>
    </source>
</evidence>
<comment type="similarity">
    <text evidence="1 4">Belongs to the glycosyl hydrolase 17 family.</text>
</comment>
<dbReference type="SUPFAM" id="SSF51445">
    <property type="entry name" value="(Trans)glycosidases"/>
    <property type="match status" value="1"/>
</dbReference>
<evidence type="ECO:0008006" key="8">
    <source>
        <dbReference type="Google" id="ProtNLM"/>
    </source>
</evidence>
<dbReference type="Pfam" id="PF00332">
    <property type="entry name" value="Glyco_hydro_17"/>
    <property type="match status" value="1"/>
</dbReference>
<keyword evidence="3" id="KW-0326">Glycosidase</keyword>
<evidence type="ECO:0000313" key="7">
    <source>
        <dbReference type="Proteomes" id="UP001443914"/>
    </source>
</evidence>
<dbReference type="Proteomes" id="UP001443914">
    <property type="component" value="Unassembled WGS sequence"/>
</dbReference>
<evidence type="ECO:0000256" key="3">
    <source>
        <dbReference type="ARBA" id="ARBA00023295"/>
    </source>
</evidence>
<evidence type="ECO:0000313" key="6">
    <source>
        <dbReference type="EMBL" id="KAK9690960.1"/>
    </source>
</evidence>
<gene>
    <name evidence="6" type="ORF">RND81_09G166500</name>
</gene>
<dbReference type="GO" id="GO:0004553">
    <property type="term" value="F:hydrolase activity, hydrolyzing O-glycosyl compounds"/>
    <property type="evidence" value="ECO:0007669"/>
    <property type="project" value="InterPro"/>
</dbReference>
<proteinExistence type="inferred from homology"/>